<accession>C1DXF2</accession>
<keyword evidence="1" id="KW-0808">Transferase</keyword>
<dbReference type="eggNOG" id="COG4508">
    <property type="taxonomic scope" value="Bacteria"/>
</dbReference>
<dbReference type="InterPro" id="IPR014871">
    <property type="entry name" value="dUTPase/dCTP_pyrophosphatase"/>
</dbReference>
<dbReference type="GO" id="GO:0016740">
    <property type="term" value="F:transferase activity"/>
    <property type="evidence" value="ECO:0007669"/>
    <property type="project" value="UniProtKB-KW"/>
</dbReference>
<dbReference type="SUPFAM" id="SSF101386">
    <property type="entry name" value="all-alpha NTP pyrophosphatases"/>
    <property type="match status" value="1"/>
</dbReference>
<dbReference type="RefSeq" id="WP_012674893.1">
    <property type="nucleotide sequence ID" value="NC_012438.1"/>
</dbReference>
<keyword evidence="2" id="KW-1185">Reference proteome</keyword>
<gene>
    <name evidence="1" type="ordered locus">SULAZ_0067</name>
</gene>
<dbReference type="Proteomes" id="UP000001369">
    <property type="component" value="Chromosome"/>
</dbReference>
<dbReference type="AlphaFoldDB" id="C1DXF2"/>
<evidence type="ECO:0000313" key="1">
    <source>
        <dbReference type="EMBL" id="ACN99581.1"/>
    </source>
</evidence>
<dbReference type="Pfam" id="PF08761">
    <property type="entry name" value="dUTPase_2"/>
    <property type="match status" value="1"/>
</dbReference>
<reference evidence="1 2" key="1">
    <citation type="journal article" date="2009" name="J. Bacteriol.">
        <title>Complete and draft genome sequences of six members of the Aquificales.</title>
        <authorList>
            <person name="Reysenbach A.L."/>
            <person name="Hamamura N."/>
            <person name="Podar M."/>
            <person name="Griffiths E."/>
            <person name="Ferreira S."/>
            <person name="Hochstein R."/>
            <person name="Heidelberg J."/>
            <person name="Johnson J."/>
            <person name="Mead D."/>
            <person name="Pohorille A."/>
            <person name="Sarmiento M."/>
            <person name="Schweighofer K."/>
            <person name="Seshadri R."/>
            <person name="Voytek M.A."/>
        </authorList>
    </citation>
    <scope>NUCLEOTIDE SEQUENCE [LARGE SCALE GENOMIC DNA]</scope>
    <source>
        <strain evidence="2">Az-Fu1 / DSM 15241 / OCM 825</strain>
    </source>
</reference>
<name>C1DXF2_SULAA</name>
<sequence>MDEKIKQCLDLQDTLNKKINENWKQIRKKEDFYRAIWLECAEAVESLPWKWWKKVEPDLENLEIELADIFHFILSLILMENKPDLTYLYKGLNEDFTNLKGIEGDYINHYLADIYQNNADKYKEYIFLLERIAEKALKQDLNGVLFFFGLITKRLMGFDRLYLLYMGKNILNHIRQEMGYKSGDYKKVINGLEDNKYLIKLIKEINDMNQLETKIREEFTKIGV</sequence>
<dbReference type="OrthoDB" id="9775854at2"/>
<organism evidence="1 2">
    <name type="scientific">Sulfurihydrogenibium azorense (strain DSM 15241 / OCM 825 / Az-Fu1)</name>
    <dbReference type="NCBI Taxonomy" id="204536"/>
    <lineage>
        <taxon>Bacteria</taxon>
        <taxon>Pseudomonadati</taxon>
        <taxon>Aquificota</taxon>
        <taxon>Aquificia</taxon>
        <taxon>Aquificales</taxon>
        <taxon>Hydrogenothermaceae</taxon>
        <taxon>Sulfurihydrogenibium</taxon>
    </lineage>
</organism>
<protein>
    <submittedName>
        <fullName evidence="1">Leucyl/phenylalanyl-tRNA--protein transferase</fullName>
    </submittedName>
</protein>
<proteinExistence type="predicted"/>
<dbReference type="Gene3D" id="1.10.4010.10">
    <property type="entry name" value="Type II deoxyuridine triphosphatase"/>
    <property type="match status" value="1"/>
</dbReference>
<dbReference type="CDD" id="cd11527">
    <property type="entry name" value="NTP-PPase_dUTPase"/>
    <property type="match status" value="1"/>
</dbReference>
<dbReference type="STRING" id="204536.SULAZ_0067"/>
<dbReference type="EMBL" id="CP001229">
    <property type="protein sequence ID" value="ACN99581.1"/>
    <property type="molecule type" value="Genomic_DNA"/>
</dbReference>
<dbReference type="HOGENOM" id="CLU_078985_0_0_0"/>
<evidence type="ECO:0000313" key="2">
    <source>
        <dbReference type="Proteomes" id="UP000001369"/>
    </source>
</evidence>
<dbReference type="KEGG" id="saf:SULAZ_0067"/>